<evidence type="ECO:0000259" key="3">
    <source>
        <dbReference type="Pfam" id="PF18912"/>
    </source>
</evidence>
<dbReference type="Gene3D" id="3.40.50.2020">
    <property type="match status" value="1"/>
</dbReference>
<accession>A0A562UWN2</accession>
<dbReference type="InterPro" id="IPR029057">
    <property type="entry name" value="PRTase-like"/>
</dbReference>
<dbReference type="EMBL" id="VLLK01000001">
    <property type="protein sequence ID" value="TWJ10003.1"/>
    <property type="molecule type" value="Genomic_DNA"/>
</dbReference>
<feature type="domain" description="Double zinc ribbon" evidence="3">
    <location>
        <begin position="18"/>
        <end position="79"/>
    </location>
</feature>
<dbReference type="InterPro" id="IPR051910">
    <property type="entry name" value="ComF/GntX_DNA_util-trans"/>
</dbReference>
<dbReference type="Pfam" id="PF18912">
    <property type="entry name" value="DZR_2"/>
    <property type="match status" value="1"/>
</dbReference>
<evidence type="ECO:0000259" key="2">
    <source>
        <dbReference type="Pfam" id="PF00156"/>
    </source>
</evidence>
<feature type="domain" description="Phosphoribosyltransferase" evidence="2">
    <location>
        <begin position="196"/>
        <end position="262"/>
    </location>
</feature>
<dbReference type="Pfam" id="PF00156">
    <property type="entry name" value="Pribosyltran"/>
    <property type="match status" value="1"/>
</dbReference>
<dbReference type="InterPro" id="IPR000836">
    <property type="entry name" value="PRTase_dom"/>
</dbReference>
<name>A0A562UWN2_9SPHN</name>
<gene>
    <name evidence="4" type="ORF">JN10_1660</name>
</gene>
<sequence length="273" mass="28936">MASGSSFAKSVAQSIVPLIDLVYPPRCPLCGAATAEQGGLCAPCKSSLVIPGEPSCASFSRPFPPDFLKDDEIQCAQCLAKPPRHSGICAATIYNDASRKLLLAFKHGGKIVLARHLARLIAAKIPPQSGRAAILIPVPLHRWRLWRRGYNQSSLLAAELEKLGCSKALADGLVRRKHTPMLGGLHRSARERALSGAIQTKSGAIQTNAKRIEKISGRDVVLVDDVLTSGATSDACTKALLKAGATSVSIACFARVMNEVLHGDAAALRETKT</sequence>
<evidence type="ECO:0000313" key="4">
    <source>
        <dbReference type="EMBL" id="TWJ10003.1"/>
    </source>
</evidence>
<protein>
    <submittedName>
        <fullName evidence="4">ComF family protein</fullName>
    </submittedName>
</protein>
<keyword evidence="5" id="KW-1185">Reference proteome</keyword>
<comment type="caution">
    <text evidence="4">The sequence shown here is derived from an EMBL/GenBank/DDBJ whole genome shotgun (WGS) entry which is preliminary data.</text>
</comment>
<dbReference type="AlphaFoldDB" id="A0A562UWN2"/>
<dbReference type="Proteomes" id="UP000320547">
    <property type="component" value="Unassembled WGS sequence"/>
</dbReference>
<dbReference type="STRING" id="476157.GCA_001663155_01697"/>
<comment type="similarity">
    <text evidence="1">Belongs to the ComF/GntX family.</text>
</comment>
<organism evidence="4 5">
    <name type="scientific">Altererythrobacter ishigakiensis</name>
    <dbReference type="NCBI Taxonomy" id="476157"/>
    <lineage>
        <taxon>Bacteria</taxon>
        <taxon>Pseudomonadati</taxon>
        <taxon>Pseudomonadota</taxon>
        <taxon>Alphaproteobacteria</taxon>
        <taxon>Sphingomonadales</taxon>
        <taxon>Erythrobacteraceae</taxon>
        <taxon>Altererythrobacter</taxon>
    </lineage>
</organism>
<proteinExistence type="inferred from homology"/>
<reference evidence="4 5" key="1">
    <citation type="submission" date="2019-07" db="EMBL/GenBank/DDBJ databases">
        <title>Genomic Encyclopedia of Archaeal and Bacterial Type Strains, Phase II (KMG-II): from individual species to whole genera.</title>
        <authorList>
            <person name="Goeker M."/>
        </authorList>
    </citation>
    <scope>NUCLEOTIDE SEQUENCE [LARGE SCALE GENOMIC DNA]</scope>
    <source>
        <strain evidence="4 5">ATCC BAA-2084</strain>
    </source>
</reference>
<evidence type="ECO:0000313" key="5">
    <source>
        <dbReference type="Proteomes" id="UP000320547"/>
    </source>
</evidence>
<dbReference type="CDD" id="cd06223">
    <property type="entry name" value="PRTases_typeI"/>
    <property type="match status" value="1"/>
</dbReference>
<dbReference type="SUPFAM" id="SSF53271">
    <property type="entry name" value="PRTase-like"/>
    <property type="match status" value="1"/>
</dbReference>
<dbReference type="InterPro" id="IPR044005">
    <property type="entry name" value="DZR_2"/>
</dbReference>
<dbReference type="PANTHER" id="PTHR47505:SF1">
    <property type="entry name" value="DNA UTILIZATION PROTEIN YHGH"/>
    <property type="match status" value="1"/>
</dbReference>
<evidence type="ECO:0000256" key="1">
    <source>
        <dbReference type="ARBA" id="ARBA00008007"/>
    </source>
</evidence>
<dbReference type="PANTHER" id="PTHR47505">
    <property type="entry name" value="DNA UTILIZATION PROTEIN YHGH"/>
    <property type="match status" value="1"/>
</dbReference>